<feature type="compositionally biased region" description="Low complexity" evidence="1">
    <location>
        <begin position="346"/>
        <end position="360"/>
    </location>
</feature>
<feature type="compositionally biased region" description="Acidic residues" evidence="1">
    <location>
        <begin position="607"/>
        <end position="616"/>
    </location>
</feature>
<gene>
    <name evidence="2" type="ORF">C7999DRAFT_35668</name>
</gene>
<reference evidence="2" key="2">
    <citation type="submission" date="2023-05" db="EMBL/GenBank/DDBJ databases">
        <authorList>
            <consortium name="Lawrence Berkeley National Laboratory"/>
            <person name="Steindorff A."/>
            <person name="Hensen N."/>
            <person name="Bonometti L."/>
            <person name="Westerberg I."/>
            <person name="Brannstrom I.O."/>
            <person name="Guillou S."/>
            <person name="Cros-Aarteil S."/>
            <person name="Calhoun S."/>
            <person name="Haridas S."/>
            <person name="Kuo A."/>
            <person name="Mondo S."/>
            <person name="Pangilinan J."/>
            <person name="Riley R."/>
            <person name="Labutti K."/>
            <person name="Andreopoulos B."/>
            <person name="Lipzen A."/>
            <person name="Chen C."/>
            <person name="Yanf M."/>
            <person name="Daum C."/>
            <person name="Ng V."/>
            <person name="Clum A."/>
            <person name="Ohm R."/>
            <person name="Martin F."/>
            <person name="Silar P."/>
            <person name="Natvig D."/>
            <person name="Lalanne C."/>
            <person name="Gautier V."/>
            <person name="Ament-Velasquez S.L."/>
            <person name="Kruys A."/>
            <person name="Hutchinson M.I."/>
            <person name="Powell A.J."/>
            <person name="Barry K."/>
            <person name="Miller A.N."/>
            <person name="Grigoriev I.V."/>
            <person name="Debuchy R."/>
            <person name="Gladieux P."/>
            <person name="Thoren M.H."/>
            <person name="Johannesson H."/>
        </authorList>
    </citation>
    <scope>NUCLEOTIDE SEQUENCE</scope>
    <source>
        <strain evidence="2">CBS 359.72</strain>
    </source>
</reference>
<feature type="compositionally biased region" description="Low complexity" evidence="1">
    <location>
        <begin position="1007"/>
        <end position="1018"/>
    </location>
</feature>
<feature type="compositionally biased region" description="Polar residues" evidence="1">
    <location>
        <begin position="498"/>
        <end position="508"/>
    </location>
</feature>
<feature type="region of interest" description="Disordered" evidence="1">
    <location>
        <begin position="579"/>
        <end position="616"/>
    </location>
</feature>
<feature type="compositionally biased region" description="Low complexity" evidence="1">
    <location>
        <begin position="900"/>
        <end position="920"/>
    </location>
</feature>
<feature type="region of interest" description="Disordered" evidence="1">
    <location>
        <begin position="81"/>
        <end position="114"/>
    </location>
</feature>
<feature type="compositionally biased region" description="Acidic residues" evidence="1">
    <location>
        <begin position="1134"/>
        <end position="1143"/>
    </location>
</feature>
<accession>A0AAN7HBS1</accession>
<feature type="compositionally biased region" description="Polar residues" evidence="1">
    <location>
        <begin position="462"/>
        <end position="476"/>
    </location>
</feature>
<feature type="compositionally biased region" description="Basic and acidic residues" evidence="1">
    <location>
        <begin position="101"/>
        <end position="114"/>
    </location>
</feature>
<feature type="region of interest" description="Disordered" evidence="1">
    <location>
        <begin position="1127"/>
        <end position="1158"/>
    </location>
</feature>
<dbReference type="Proteomes" id="UP001303647">
    <property type="component" value="Unassembled WGS sequence"/>
</dbReference>
<feature type="compositionally biased region" description="Polar residues" evidence="1">
    <location>
        <begin position="128"/>
        <end position="139"/>
    </location>
</feature>
<feature type="compositionally biased region" description="Basic residues" evidence="1">
    <location>
        <begin position="85"/>
        <end position="94"/>
    </location>
</feature>
<protein>
    <submittedName>
        <fullName evidence="2">Uncharacterized protein</fullName>
    </submittedName>
</protein>
<feature type="compositionally biased region" description="Low complexity" evidence="1">
    <location>
        <begin position="305"/>
        <end position="315"/>
    </location>
</feature>
<feature type="region of interest" description="Disordered" evidence="1">
    <location>
        <begin position="1059"/>
        <end position="1080"/>
    </location>
</feature>
<feature type="compositionally biased region" description="Polar residues" evidence="1">
    <location>
        <begin position="792"/>
        <end position="804"/>
    </location>
</feature>
<name>A0AAN7HBS1_9PEZI</name>
<comment type="caution">
    <text evidence="2">The sequence shown here is derived from an EMBL/GenBank/DDBJ whole genome shotgun (WGS) entry which is preliminary data.</text>
</comment>
<feature type="compositionally biased region" description="Polar residues" evidence="1">
    <location>
        <begin position="1062"/>
        <end position="1074"/>
    </location>
</feature>
<feature type="compositionally biased region" description="Basic and acidic residues" evidence="1">
    <location>
        <begin position="726"/>
        <end position="735"/>
    </location>
</feature>
<proteinExistence type="predicted"/>
<feature type="compositionally biased region" description="Low complexity" evidence="1">
    <location>
        <begin position="1216"/>
        <end position="1251"/>
    </location>
</feature>
<feature type="region of interest" description="Disordered" evidence="1">
    <location>
        <begin position="124"/>
        <end position="143"/>
    </location>
</feature>
<evidence type="ECO:0000313" key="2">
    <source>
        <dbReference type="EMBL" id="KAK4243991.1"/>
    </source>
</evidence>
<feature type="compositionally biased region" description="Acidic residues" evidence="1">
    <location>
        <begin position="813"/>
        <end position="852"/>
    </location>
</feature>
<sequence length="1362" mass="145694">MTNFDDGTDTTRVSDMLRQDPIPADCFLPPRLSCPRAWHRVPVAPVAGLRRQPKIWKRVGGLGLETAQSPYVRAMTELEKQGTGPRKRARHAHHMQAWGDARWDSRAEEERDGQQDIVEAQRLVSAAKQETASATSSPMTRPATFPEETLKWIPRKRHNTRWPVEPKNESGRIVAYPQQSTELEKHDSVEPVEATAKMDEKQMQRRSTRRLSRRISLIAGNQSPRKLLAITLSPAGRAVTAASPVKRTTVSLSPTKVADSPHRSFKVTATPTKVVLESPKISPPEKSPEKLASSPSKPSEDAPQTPGTATGSASISSVASPAPLMFDQPALGVQAEPQHEARRRLSLQSARRSERSSSGALRLLALKRGQDSPNRRHSLTAFEDGRDGMRAKLKTRRKTMDALCVGLGSMRKETEDTRKVNATSAQNKPDEVVEIDMKTSLDIFGQSTMTAEPISPLRNDEGQQTSEAPPVSGLQSTSVSSVDVVLPANYSHAHPDVTLSSSTSNTLGETDEAEVNAGAEDATTRSQRATGLVTDRVHDDHCFKKAYVPYQADFTGAQGENEVIPAPQDTELLSTIHEEESSLDKSTSISELQHAPQRPAPDSDSQICDDEESPSEQELIEAQFINGEMLVTNAGQCGLAPTTMLSSSPPASHQLNRNPLVFETAATGAVQDERSMVAGSLSGFYGAPSSVASAADGMAASDLPHHGGERAAIGGLQQSAVSSEVEILKSPRDGQVEPCSTSSGTTELSSSSSQSEHPTSSPPKSSQIERGAGLMEDVTTPKANDTFHERSSFTPINRRQTSPSGIPPNGLRDDEDTTRDHETDELDADEVVEEDIQAEEVEEEVVPMEEDMTVGAPKPECDTLQLHARQDDSETEMLRNFVTRVAADKNAKAAAAAAALAKKIARRSSSIGSITSSTGSPIGRPGSESPASRKPLGIRSPNSASPAKKRKADFLEDDLTKDISSHDSPTQPTDGRRLKKRRKRADPVLSSPLRTATPSPEPKTIPSSMTGMSASSHSGPRRSTRARSTRVALKPTAPSANSIAFSMIPVRLPGMGAMDDTAPTTSETQFSAARQRSAEKDLAAVTRANTRKNKGGAVPPPVVLAKQAEDPAAWRMRELKVVWEAKERRKGETACEEEGLEEEQGGRKKGKKGGKAKGVRWAEELVRFQPYEEGGGVFGGLARALLADVMADDGVDEIAEAEPPMPAGPVVEKTARVAARKTASSSSSSSESSSSAPAVAAAAPPAVPVSTRRTRSSRLPPPTPVKKLRSATKPAAVEKNTGTEESAAAEKPAAVPNLRTRARSLPKRTAAPAPAPTAVDPSATATSSSTKTGMATRRTRVTKLGMSGNGTPAPKRRARVAA</sequence>
<feature type="compositionally biased region" description="Basic residues" evidence="1">
    <location>
        <begin position="1147"/>
        <end position="1158"/>
    </location>
</feature>
<reference evidence="2" key="1">
    <citation type="journal article" date="2023" name="Mol. Phylogenet. Evol.">
        <title>Genome-scale phylogeny and comparative genomics of the fungal order Sordariales.</title>
        <authorList>
            <person name="Hensen N."/>
            <person name="Bonometti L."/>
            <person name="Westerberg I."/>
            <person name="Brannstrom I.O."/>
            <person name="Guillou S."/>
            <person name="Cros-Aarteil S."/>
            <person name="Calhoun S."/>
            <person name="Haridas S."/>
            <person name="Kuo A."/>
            <person name="Mondo S."/>
            <person name="Pangilinan J."/>
            <person name="Riley R."/>
            <person name="LaButti K."/>
            <person name="Andreopoulos B."/>
            <person name="Lipzen A."/>
            <person name="Chen C."/>
            <person name="Yan M."/>
            <person name="Daum C."/>
            <person name="Ng V."/>
            <person name="Clum A."/>
            <person name="Steindorff A."/>
            <person name="Ohm R.A."/>
            <person name="Martin F."/>
            <person name="Silar P."/>
            <person name="Natvig D.O."/>
            <person name="Lalanne C."/>
            <person name="Gautier V."/>
            <person name="Ament-Velasquez S.L."/>
            <person name="Kruys A."/>
            <person name="Hutchinson M.I."/>
            <person name="Powell A.J."/>
            <person name="Barry K."/>
            <person name="Miller A.N."/>
            <person name="Grigoriev I.V."/>
            <person name="Debuchy R."/>
            <person name="Gladieux P."/>
            <person name="Hiltunen Thoren M."/>
            <person name="Johannesson H."/>
        </authorList>
    </citation>
    <scope>NUCLEOTIDE SEQUENCE</scope>
    <source>
        <strain evidence="2">CBS 359.72</strain>
    </source>
</reference>
<feature type="compositionally biased region" description="Basic and acidic residues" evidence="1">
    <location>
        <begin position="952"/>
        <end position="965"/>
    </location>
</feature>
<feature type="compositionally biased region" description="Basic residues" evidence="1">
    <location>
        <begin position="1019"/>
        <end position="1028"/>
    </location>
</feature>
<feature type="region of interest" description="Disordered" evidence="1">
    <location>
        <begin position="1198"/>
        <end position="1362"/>
    </location>
</feature>
<feature type="region of interest" description="Disordered" evidence="1">
    <location>
        <begin position="493"/>
        <end position="526"/>
    </location>
</feature>
<evidence type="ECO:0000256" key="1">
    <source>
        <dbReference type="SAM" id="MobiDB-lite"/>
    </source>
</evidence>
<feature type="compositionally biased region" description="Low complexity" evidence="1">
    <location>
        <begin position="1309"/>
        <end position="1336"/>
    </location>
</feature>
<keyword evidence="3" id="KW-1185">Reference proteome</keyword>
<feature type="region of interest" description="Disordered" evidence="1">
    <location>
        <begin position="452"/>
        <end position="476"/>
    </location>
</feature>
<feature type="region of interest" description="Disordered" evidence="1">
    <location>
        <begin position="900"/>
        <end position="1037"/>
    </location>
</feature>
<feature type="region of interest" description="Disordered" evidence="1">
    <location>
        <begin position="252"/>
        <end position="315"/>
    </location>
</feature>
<feature type="compositionally biased region" description="Low complexity" evidence="1">
    <location>
        <begin position="740"/>
        <end position="759"/>
    </location>
</feature>
<feature type="region of interest" description="Disordered" evidence="1">
    <location>
        <begin position="334"/>
        <end position="360"/>
    </location>
</feature>
<evidence type="ECO:0000313" key="3">
    <source>
        <dbReference type="Proteomes" id="UP001303647"/>
    </source>
</evidence>
<organism evidence="2 3">
    <name type="scientific">Corynascus novoguineensis</name>
    <dbReference type="NCBI Taxonomy" id="1126955"/>
    <lineage>
        <taxon>Eukaryota</taxon>
        <taxon>Fungi</taxon>
        <taxon>Dikarya</taxon>
        <taxon>Ascomycota</taxon>
        <taxon>Pezizomycotina</taxon>
        <taxon>Sordariomycetes</taxon>
        <taxon>Sordariomycetidae</taxon>
        <taxon>Sordariales</taxon>
        <taxon>Chaetomiaceae</taxon>
        <taxon>Corynascus</taxon>
    </lineage>
</organism>
<dbReference type="EMBL" id="MU857766">
    <property type="protein sequence ID" value="KAK4243991.1"/>
    <property type="molecule type" value="Genomic_DNA"/>
</dbReference>
<feature type="region of interest" description="Disordered" evidence="1">
    <location>
        <begin position="723"/>
        <end position="861"/>
    </location>
</feature>